<evidence type="ECO:0000313" key="1">
    <source>
        <dbReference type="EMBL" id="EDX09991.1"/>
    </source>
</evidence>
<reference evidence="1 2" key="1">
    <citation type="journal article" date="2007" name="Nature">
        <title>Evolution of genes and genomes on the Drosophila phylogeny.</title>
        <authorList>
            <consortium name="Drosophila 12 Genomes Consortium"/>
            <person name="Clark A.G."/>
            <person name="Eisen M.B."/>
            <person name="Smith D.R."/>
            <person name="Bergman C.M."/>
            <person name="Oliver B."/>
            <person name="Markow T.A."/>
            <person name="Kaufman T.C."/>
            <person name="Kellis M."/>
            <person name="Gelbart W."/>
            <person name="Iyer V.N."/>
            <person name="Pollard D.A."/>
            <person name="Sackton T.B."/>
            <person name="Larracuente A.M."/>
            <person name="Singh N.D."/>
            <person name="Abad J.P."/>
            <person name="Abt D.N."/>
            <person name="Adryan B."/>
            <person name="Aguade M."/>
            <person name="Akashi H."/>
            <person name="Anderson W.W."/>
            <person name="Aquadro C.F."/>
            <person name="Ardell D.H."/>
            <person name="Arguello R."/>
            <person name="Artieri C.G."/>
            <person name="Barbash D.A."/>
            <person name="Barker D."/>
            <person name="Barsanti P."/>
            <person name="Batterham P."/>
            <person name="Batzoglou S."/>
            <person name="Begun D."/>
            <person name="Bhutkar A."/>
            <person name="Blanco E."/>
            <person name="Bosak S.A."/>
            <person name="Bradley R.K."/>
            <person name="Brand A.D."/>
            <person name="Brent M.R."/>
            <person name="Brooks A.N."/>
            <person name="Brown R.H."/>
            <person name="Butlin R.K."/>
            <person name="Caggese C."/>
            <person name="Calvi B.R."/>
            <person name="Bernardo de Carvalho A."/>
            <person name="Caspi A."/>
            <person name="Castrezana S."/>
            <person name="Celniker S.E."/>
            <person name="Chang J.L."/>
            <person name="Chapple C."/>
            <person name="Chatterji S."/>
            <person name="Chinwalla A."/>
            <person name="Civetta A."/>
            <person name="Clifton S.W."/>
            <person name="Comeron J.M."/>
            <person name="Costello J.C."/>
            <person name="Coyne J.A."/>
            <person name="Daub J."/>
            <person name="David R.G."/>
            <person name="Delcher A.L."/>
            <person name="Delehaunty K."/>
            <person name="Do C.B."/>
            <person name="Ebling H."/>
            <person name="Edwards K."/>
            <person name="Eickbush T."/>
            <person name="Evans J.D."/>
            <person name="Filipski A."/>
            <person name="Findeiss S."/>
            <person name="Freyhult E."/>
            <person name="Fulton L."/>
            <person name="Fulton R."/>
            <person name="Garcia A.C."/>
            <person name="Gardiner A."/>
            <person name="Garfield D.A."/>
            <person name="Garvin B.E."/>
            <person name="Gibson G."/>
            <person name="Gilbert D."/>
            <person name="Gnerre S."/>
            <person name="Godfrey J."/>
            <person name="Good R."/>
            <person name="Gotea V."/>
            <person name="Gravely B."/>
            <person name="Greenberg A.J."/>
            <person name="Griffiths-Jones S."/>
            <person name="Gross S."/>
            <person name="Guigo R."/>
            <person name="Gustafson E.A."/>
            <person name="Haerty W."/>
            <person name="Hahn M.W."/>
            <person name="Halligan D.L."/>
            <person name="Halpern A.L."/>
            <person name="Halter G.M."/>
            <person name="Han M.V."/>
            <person name="Heger A."/>
            <person name="Hillier L."/>
            <person name="Hinrichs A.S."/>
            <person name="Holmes I."/>
            <person name="Hoskins R.A."/>
            <person name="Hubisz M.J."/>
            <person name="Hultmark D."/>
            <person name="Huntley M.A."/>
            <person name="Jaffe D.B."/>
            <person name="Jagadeeshan S."/>
            <person name="Jeck W.R."/>
            <person name="Johnson J."/>
            <person name="Jones C.D."/>
            <person name="Jordan W.C."/>
            <person name="Karpen G.H."/>
            <person name="Kataoka E."/>
            <person name="Keightley P.D."/>
            <person name="Kheradpour P."/>
            <person name="Kirkness E.F."/>
            <person name="Koerich L.B."/>
            <person name="Kristiansen K."/>
            <person name="Kudrna D."/>
            <person name="Kulathinal R.J."/>
            <person name="Kumar S."/>
            <person name="Kwok R."/>
            <person name="Lander E."/>
            <person name="Langley C.H."/>
            <person name="Lapoint R."/>
            <person name="Lazzaro B.P."/>
            <person name="Lee S.J."/>
            <person name="Levesque L."/>
            <person name="Li R."/>
            <person name="Lin C.F."/>
            <person name="Lin M.F."/>
            <person name="Lindblad-Toh K."/>
            <person name="Llopart A."/>
            <person name="Long M."/>
            <person name="Low L."/>
            <person name="Lozovsky E."/>
            <person name="Lu J."/>
            <person name="Luo M."/>
            <person name="Machado C.A."/>
            <person name="Makalowski W."/>
            <person name="Marzo M."/>
            <person name="Matsuda M."/>
            <person name="Matzkin L."/>
            <person name="McAllister B."/>
            <person name="McBride C.S."/>
            <person name="McKernan B."/>
            <person name="McKernan K."/>
            <person name="Mendez-Lago M."/>
            <person name="Minx P."/>
            <person name="Mollenhauer M.U."/>
            <person name="Montooth K."/>
            <person name="Mount S.M."/>
            <person name="Mu X."/>
            <person name="Myers E."/>
            <person name="Negre B."/>
            <person name="Newfeld S."/>
            <person name="Nielsen R."/>
            <person name="Noor M.A."/>
            <person name="O'Grady P."/>
            <person name="Pachter L."/>
            <person name="Papaceit M."/>
            <person name="Parisi M.J."/>
            <person name="Parisi M."/>
            <person name="Parts L."/>
            <person name="Pedersen J.S."/>
            <person name="Pesole G."/>
            <person name="Phillippy A.M."/>
            <person name="Ponting C.P."/>
            <person name="Pop M."/>
            <person name="Porcelli D."/>
            <person name="Powell J.R."/>
            <person name="Prohaska S."/>
            <person name="Pruitt K."/>
            <person name="Puig M."/>
            <person name="Quesneville H."/>
            <person name="Ram K.R."/>
            <person name="Rand D."/>
            <person name="Rasmussen M.D."/>
            <person name="Reed L.K."/>
            <person name="Reenan R."/>
            <person name="Reily A."/>
            <person name="Remington K.A."/>
            <person name="Rieger T.T."/>
            <person name="Ritchie M.G."/>
            <person name="Robin C."/>
            <person name="Rogers Y.H."/>
            <person name="Rohde C."/>
            <person name="Rozas J."/>
            <person name="Rubenfield M.J."/>
            <person name="Ruiz A."/>
            <person name="Russo S."/>
            <person name="Salzberg S.L."/>
            <person name="Sanchez-Gracia A."/>
            <person name="Saranga D.J."/>
            <person name="Sato H."/>
            <person name="Schaeffer S.W."/>
            <person name="Schatz M.C."/>
            <person name="Schlenke T."/>
            <person name="Schwartz R."/>
            <person name="Segarra C."/>
            <person name="Singh R.S."/>
            <person name="Sirot L."/>
            <person name="Sirota M."/>
            <person name="Sisneros N.B."/>
            <person name="Smith C.D."/>
            <person name="Smith T.F."/>
            <person name="Spieth J."/>
            <person name="Stage D.E."/>
            <person name="Stark A."/>
            <person name="Stephan W."/>
            <person name="Strausberg R.L."/>
            <person name="Strempel S."/>
            <person name="Sturgill D."/>
            <person name="Sutton G."/>
            <person name="Sutton G.G."/>
            <person name="Tao W."/>
            <person name="Teichmann S."/>
            <person name="Tobari Y.N."/>
            <person name="Tomimura Y."/>
            <person name="Tsolas J.M."/>
            <person name="Valente V.L."/>
            <person name="Venter E."/>
            <person name="Venter J.C."/>
            <person name="Vicario S."/>
            <person name="Vieira F.G."/>
            <person name="Vilella A.J."/>
            <person name="Villasante A."/>
            <person name="Walenz B."/>
            <person name="Wang J."/>
            <person name="Wasserman M."/>
            <person name="Watts T."/>
            <person name="Wilson D."/>
            <person name="Wilson R.K."/>
            <person name="Wing R.A."/>
            <person name="Wolfner M.F."/>
            <person name="Wong A."/>
            <person name="Wong G.K."/>
            <person name="Wu C.I."/>
            <person name="Wu G."/>
            <person name="Yamamoto D."/>
            <person name="Yang H.P."/>
            <person name="Yang S.P."/>
            <person name="Yorke J.A."/>
            <person name="Yoshida K."/>
            <person name="Zdobnov E."/>
            <person name="Zhang P."/>
            <person name="Zhang Y."/>
            <person name="Zimin A.V."/>
            <person name="Baldwin J."/>
            <person name="Abdouelleil A."/>
            <person name="Abdulkadir J."/>
            <person name="Abebe A."/>
            <person name="Abera B."/>
            <person name="Abreu J."/>
            <person name="Acer S.C."/>
            <person name="Aftuck L."/>
            <person name="Alexander A."/>
            <person name="An P."/>
            <person name="Anderson E."/>
            <person name="Anderson S."/>
            <person name="Arachi H."/>
            <person name="Azer M."/>
            <person name="Bachantsang P."/>
            <person name="Barry A."/>
            <person name="Bayul T."/>
            <person name="Berlin A."/>
            <person name="Bessette D."/>
            <person name="Bloom T."/>
            <person name="Blye J."/>
            <person name="Boguslavskiy L."/>
            <person name="Bonnet C."/>
            <person name="Boukhgalter B."/>
            <person name="Bourzgui I."/>
            <person name="Brown A."/>
            <person name="Cahill P."/>
            <person name="Channer S."/>
            <person name="Cheshatsang Y."/>
            <person name="Chuda L."/>
            <person name="Citroen M."/>
            <person name="Collymore A."/>
            <person name="Cooke P."/>
            <person name="Costello M."/>
            <person name="D'Aco K."/>
            <person name="Daza R."/>
            <person name="De Haan G."/>
            <person name="DeGray S."/>
            <person name="DeMaso C."/>
            <person name="Dhargay N."/>
            <person name="Dooley K."/>
            <person name="Dooley E."/>
            <person name="Doricent M."/>
            <person name="Dorje P."/>
            <person name="Dorjee K."/>
            <person name="Dupes A."/>
            <person name="Elong R."/>
            <person name="Falk J."/>
            <person name="Farina A."/>
            <person name="Faro S."/>
            <person name="Ferguson D."/>
            <person name="Fisher S."/>
            <person name="Foley C.D."/>
            <person name="Franke A."/>
            <person name="Friedrich D."/>
            <person name="Gadbois L."/>
            <person name="Gearin G."/>
            <person name="Gearin C.R."/>
            <person name="Giannoukos G."/>
            <person name="Goode T."/>
            <person name="Graham J."/>
            <person name="Grandbois E."/>
            <person name="Grewal S."/>
            <person name="Gyaltsen K."/>
            <person name="Hafez N."/>
            <person name="Hagos B."/>
            <person name="Hall J."/>
            <person name="Henson C."/>
            <person name="Hollinger A."/>
            <person name="Honan T."/>
            <person name="Huard M.D."/>
            <person name="Hughes L."/>
            <person name="Hurhula B."/>
            <person name="Husby M.E."/>
            <person name="Kamat A."/>
            <person name="Kanga B."/>
            <person name="Kashin S."/>
            <person name="Khazanovich D."/>
            <person name="Kisner P."/>
            <person name="Lance K."/>
            <person name="Lara M."/>
            <person name="Lee W."/>
            <person name="Lennon N."/>
            <person name="Letendre F."/>
            <person name="LeVine R."/>
            <person name="Lipovsky A."/>
            <person name="Liu X."/>
            <person name="Liu J."/>
            <person name="Liu S."/>
            <person name="Lokyitsang T."/>
            <person name="Lokyitsang Y."/>
            <person name="Lubonja R."/>
            <person name="Lui A."/>
            <person name="MacDonald P."/>
            <person name="Magnisalis V."/>
            <person name="Maru K."/>
            <person name="Matthews C."/>
            <person name="McCusker W."/>
            <person name="McDonough S."/>
            <person name="Mehta T."/>
            <person name="Meldrim J."/>
            <person name="Meneus L."/>
            <person name="Mihai O."/>
            <person name="Mihalev A."/>
            <person name="Mihova T."/>
            <person name="Mittelman R."/>
            <person name="Mlenga V."/>
            <person name="Montmayeur A."/>
            <person name="Mulrain L."/>
            <person name="Navidi A."/>
            <person name="Naylor J."/>
            <person name="Negash T."/>
            <person name="Nguyen T."/>
            <person name="Nguyen N."/>
            <person name="Nicol R."/>
            <person name="Norbu C."/>
            <person name="Norbu N."/>
            <person name="Novod N."/>
            <person name="O'Neill B."/>
            <person name="Osman S."/>
            <person name="Markiewicz E."/>
            <person name="Oyono O.L."/>
            <person name="Patti C."/>
            <person name="Phunkhang P."/>
            <person name="Pierre F."/>
            <person name="Priest M."/>
            <person name="Raghuraman S."/>
            <person name="Rege F."/>
            <person name="Reyes R."/>
            <person name="Rise C."/>
            <person name="Rogov P."/>
            <person name="Ross K."/>
            <person name="Ryan E."/>
            <person name="Settipalli S."/>
            <person name="Shea T."/>
            <person name="Sherpa N."/>
            <person name="Shi L."/>
            <person name="Shih D."/>
            <person name="Sparrow T."/>
            <person name="Spaulding J."/>
            <person name="Stalker J."/>
            <person name="Stange-Thomann N."/>
            <person name="Stavropoulos S."/>
            <person name="Stone C."/>
            <person name="Strader C."/>
            <person name="Tesfaye S."/>
            <person name="Thomson T."/>
            <person name="Thoulutsang Y."/>
            <person name="Thoulutsang D."/>
            <person name="Topham K."/>
            <person name="Topping I."/>
            <person name="Tsamla T."/>
            <person name="Vassiliev H."/>
            <person name="Vo A."/>
            <person name="Wangchuk T."/>
            <person name="Wangdi T."/>
            <person name="Weiand M."/>
            <person name="Wilkinson J."/>
            <person name="Wilson A."/>
            <person name="Yadav S."/>
            <person name="Young G."/>
            <person name="Yu Q."/>
            <person name="Zembek L."/>
            <person name="Zhong D."/>
            <person name="Zimmer A."/>
            <person name="Zwirko Z."/>
            <person name="Jaffe D.B."/>
            <person name="Alvarez P."/>
            <person name="Brockman W."/>
            <person name="Butler J."/>
            <person name="Chin C."/>
            <person name="Gnerre S."/>
            <person name="Grabherr M."/>
            <person name="Kleber M."/>
            <person name="Mauceli E."/>
            <person name="MacCallum I."/>
        </authorList>
    </citation>
    <scope>NUCLEOTIDE SEQUENCE [LARGE SCALE GENOMIC DNA]</scope>
    <source>
        <strain evidence="2">white501</strain>
    </source>
</reference>
<organism evidence="1 2">
    <name type="scientific">Drosophila simulans</name>
    <name type="common">Fruit fly</name>
    <dbReference type="NCBI Taxonomy" id="7240"/>
    <lineage>
        <taxon>Eukaryota</taxon>
        <taxon>Metazoa</taxon>
        <taxon>Ecdysozoa</taxon>
        <taxon>Arthropoda</taxon>
        <taxon>Hexapoda</taxon>
        <taxon>Insecta</taxon>
        <taxon>Pterygota</taxon>
        <taxon>Neoptera</taxon>
        <taxon>Endopterygota</taxon>
        <taxon>Diptera</taxon>
        <taxon>Brachycera</taxon>
        <taxon>Muscomorpha</taxon>
        <taxon>Ephydroidea</taxon>
        <taxon>Drosophilidae</taxon>
        <taxon>Drosophila</taxon>
        <taxon>Sophophora</taxon>
    </lineage>
</organism>
<name>B4QP93_DROSI</name>
<dbReference type="Proteomes" id="UP000000304">
    <property type="component" value="Chromosome 3L"/>
</dbReference>
<protein>
    <submittedName>
        <fullName evidence="1">GD14259</fullName>
    </submittedName>
</protein>
<dbReference type="AlphaFoldDB" id="B4QP93"/>
<dbReference type="HOGENOM" id="CLU_2335870_0_0_1"/>
<proteinExistence type="predicted"/>
<keyword evidence="2" id="KW-1185">Reference proteome</keyword>
<sequence>MSSTTNSPLLTQFEVNCRESRCLQLRANAKTNIRFDPKHVHSTSFLLTPLSRTTSLDPPVPPPEIPPTGQWHQVSIDVDVNVVDVDVLGHIINLRNAA</sequence>
<evidence type="ECO:0000313" key="2">
    <source>
        <dbReference type="Proteomes" id="UP000000304"/>
    </source>
</evidence>
<dbReference type="EMBL" id="CM000363">
    <property type="protein sequence ID" value="EDX09991.1"/>
    <property type="molecule type" value="Genomic_DNA"/>
</dbReference>
<dbReference type="OMA" id="FEVNCRE"/>
<accession>B4QP93</accession>
<gene>
    <name evidence="1" type="primary">Dsim\GD14259</name>
    <name evidence="1" type="ORF">Dsim_GD14259</name>
</gene>